<dbReference type="GeneID" id="94846594"/>
<feature type="transmembrane region" description="Helical" evidence="1">
    <location>
        <begin position="62"/>
        <end position="90"/>
    </location>
</feature>
<organism evidence="2 3">
    <name type="scientific">Tritrichomonas foetus</name>
    <dbReference type="NCBI Taxonomy" id="1144522"/>
    <lineage>
        <taxon>Eukaryota</taxon>
        <taxon>Metamonada</taxon>
        <taxon>Parabasalia</taxon>
        <taxon>Tritrichomonadida</taxon>
        <taxon>Tritrichomonadidae</taxon>
        <taxon>Tritrichomonas</taxon>
    </lineage>
</organism>
<feature type="transmembrane region" description="Helical" evidence="1">
    <location>
        <begin position="106"/>
        <end position="127"/>
    </location>
</feature>
<evidence type="ECO:0000313" key="3">
    <source>
        <dbReference type="Proteomes" id="UP000179807"/>
    </source>
</evidence>
<name>A0A1J4JAH9_9EUKA</name>
<dbReference type="AlphaFoldDB" id="A0A1J4JAH9"/>
<dbReference type="VEuPathDB" id="TrichDB:TRFO_38179"/>
<dbReference type="EMBL" id="MLAK01001228">
    <property type="protein sequence ID" value="OHS95673.1"/>
    <property type="molecule type" value="Genomic_DNA"/>
</dbReference>
<protein>
    <submittedName>
        <fullName evidence="2">Uncharacterized protein</fullName>
    </submittedName>
</protein>
<evidence type="ECO:0000256" key="1">
    <source>
        <dbReference type="SAM" id="Phobius"/>
    </source>
</evidence>
<dbReference type="Proteomes" id="UP000179807">
    <property type="component" value="Unassembled WGS sequence"/>
</dbReference>
<comment type="caution">
    <text evidence="2">The sequence shown here is derived from an EMBL/GenBank/DDBJ whole genome shotgun (WGS) entry which is preliminary data.</text>
</comment>
<sequence length="164" mass="19487">MIAHFSNNLFKAGFSFPCQKKFLFLFYLFFIFIISGGMYQLIFNPEMLTITKNKFNDLYLELWAYSLFSQTLSEFLFLLILFSIVIFTFFQIHSSLNIKQTNCRKVFNMILFSISLFVSFYLISTLFSRKNGIYDQTYIQKDATRLINYEIENIAPSYRTIVDL</sequence>
<keyword evidence="1" id="KW-0472">Membrane</keyword>
<keyword evidence="3" id="KW-1185">Reference proteome</keyword>
<keyword evidence="1" id="KW-1133">Transmembrane helix</keyword>
<keyword evidence="1" id="KW-0812">Transmembrane</keyword>
<feature type="transmembrane region" description="Helical" evidence="1">
    <location>
        <begin position="21"/>
        <end position="42"/>
    </location>
</feature>
<proteinExistence type="predicted"/>
<reference evidence="2" key="1">
    <citation type="submission" date="2016-10" db="EMBL/GenBank/DDBJ databases">
        <authorList>
            <person name="Benchimol M."/>
            <person name="Almeida L.G."/>
            <person name="Vasconcelos A.T."/>
            <person name="Perreira-Neves A."/>
            <person name="Rosa I.A."/>
            <person name="Tasca T."/>
            <person name="Bogo M.R."/>
            <person name="de Souza W."/>
        </authorList>
    </citation>
    <scope>NUCLEOTIDE SEQUENCE [LARGE SCALE GENOMIC DNA]</scope>
    <source>
        <strain evidence="2">K</strain>
    </source>
</reference>
<dbReference type="RefSeq" id="XP_068348810.1">
    <property type="nucleotide sequence ID" value="XM_068511890.1"/>
</dbReference>
<accession>A0A1J4JAH9</accession>
<gene>
    <name evidence="2" type="ORF">TRFO_38179</name>
</gene>
<evidence type="ECO:0000313" key="2">
    <source>
        <dbReference type="EMBL" id="OHS95673.1"/>
    </source>
</evidence>